<organism evidence="1 2">
    <name type="scientific">Leyella stercorea</name>
    <dbReference type="NCBI Taxonomy" id="363265"/>
    <lineage>
        <taxon>Bacteria</taxon>
        <taxon>Pseudomonadati</taxon>
        <taxon>Bacteroidota</taxon>
        <taxon>Bacteroidia</taxon>
        <taxon>Bacteroidales</taxon>
        <taxon>Prevotellaceae</taxon>
        <taxon>Leyella</taxon>
    </lineage>
</organism>
<evidence type="ECO:0000313" key="1">
    <source>
        <dbReference type="EMBL" id="RHK52523.1"/>
    </source>
</evidence>
<protein>
    <submittedName>
        <fullName evidence="1">Uncharacterized protein</fullName>
    </submittedName>
</protein>
<name>A0A3R6I3R4_9BACT</name>
<accession>A0A3R6I3R4</accession>
<sequence>MSNLYAAHHIVSDDNSIANGVVEIEDGVVKRVFHLEKEIAFTIWLGGTIIIKKTAVGLQAFKDNNILI</sequence>
<reference evidence="1 2" key="1">
    <citation type="submission" date="2018-08" db="EMBL/GenBank/DDBJ databases">
        <title>A genome reference for cultivated species of the human gut microbiota.</title>
        <authorList>
            <person name="Zou Y."/>
            <person name="Xue W."/>
            <person name="Luo G."/>
        </authorList>
    </citation>
    <scope>NUCLEOTIDE SEQUENCE [LARGE SCALE GENOMIC DNA]</scope>
    <source>
        <strain evidence="1 2">AF42-9</strain>
    </source>
</reference>
<gene>
    <name evidence="1" type="ORF">DW060_02170</name>
</gene>
<dbReference type="GeneID" id="78337092"/>
<evidence type="ECO:0000313" key="2">
    <source>
        <dbReference type="Proteomes" id="UP000286598"/>
    </source>
</evidence>
<dbReference type="EMBL" id="QRNO01000005">
    <property type="protein sequence ID" value="RHK52523.1"/>
    <property type="molecule type" value="Genomic_DNA"/>
</dbReference>
<dbReference type="AlphaFoldDB" id="A0A3R6I3R4"/>
<proteinExistence type="predicted"/>
<dbReference type="Proteomes" id="UP000286598">
    <property type="component" value="Unassembled WGS sequence"/>
</dbReference>
<dbReference type="RefSeq" id="WP_007899554.1">
    <property type="nucleotide sequence ID" value="NZ_CAJLAM010000017.1"/>
</dbReference>
<keyword evidence="2" id="KW-1185">Reference proteome</keyword>
<dbReference type="OrthoDB" id="1082604at2"/>
<comment type="caution">
    <text evidence="1">The sequence shown here is derived from an EMBL/GenBank/DDBJ whole genome shotgun (WGS) entry which is preliminary data.</text>
</comment>